<feature type="transmembrane region" description="Helical" evidence="6">
    <location>
        <begin position="158"/>
        <end position="178"/>
    </location>
</feature>
<feature type="non-terminal residue" evidence="9">
    <location>
        <position position="484"/>
    </location>
</feature>
<keyword evidence="3 6" id="KW-1133">Transmembrane helix</keyword>
<dbReference type="Proteomes" id="UP000243975">
    <property type="component" value="Unassembled WGS sequence"/>
</dbReference>
<dbReference type="InterPro" id="IPR056555">
    <property type="entry name" value="NFD4_C"/>
</dbReference>
<dbReference type="InterPro" id="IPR010658">
    <property type="entry name" value="Nodulin-like"/>
</dbReference>
<keyword evidence="10" id="KW-1185">Reference proteome</keyword>
<evidence type="ECO:0000256" key="3">
    <source>
        <dbReference type="ARBA" id="ARBA00022989"/>
    </source>
</evidence>
<evidence type="ECO:0000256" key="6">
    <source>
        <dbReference type="SAM" id="Phobius"/>
    </source>
</evidence>
<evidence type="ECO:0000256" key="5">
    <source>
        <dbReference type="ARBA" id="ARBA00044504"/>
    </source>
</evidence>
<evidence type="ECO:0000313" key="10">
    <source>
        <dbReference type="Proteomes" id="UP000243975"/>
    </source>
</evidence>
<evidence type="ECO:0000259" key="7">
    <source>
        <dbReference type="Pfam" id="PF06813"/>
    </source>
</evidence>
<dbReference type="EMBL" id="LEKV01005031">
    <property type="protein sequence ID" value="KVH91395.1"/>
    <property type="molecule type" value="Genomic_DNA"/>
</dbReference>
<organism evidence="9 10">
    <name type="scientific">Cynara cardunculus var. scolymus</name>
    <name type="common">Globe artichoke</name>
    <name type="synonym">Cynara scolymus</name>
    <dbReference type="NCBI Taxonomy" id="59895"/>
    <lineage>
        <taxon>Eukaryota</taxon>
        <taxon>Viridiplantae</taxon>
        <taxon>Streptophyta</taxon>
        <taxon>Embryophyta</taxon>
        <taxon>Tracheophyta</taxon>
        <taxon>Spermatophyta</taxon>
        <taxon>Magnoliopsida</taxon>
        <taxon>eudicotyledons</taxon>
        <taxon>Gunneridae</taxon>
        <taxon>Pentapetalae</taxon>
        <taxon>asterids</taxon>
        <taxon>campanulids</taxon>
        <taxon>Asterales</taxon>
        <taxon>Asteraceae</taxon>
        <taxon>Carduoideae</taxon>
        <taxon>Cardueae</taxon>
        <taxon>Carduinae</taxon>
        <taxon>Cynara</taxon>
    </lineage>
</organism>
<dbReference type="AlphaFoldDB" id="A0A103XII4"/>
<gene>
    <name evidence="9" type="ORF">Ccrd_006583</name>
</gene>
<feature type="transmembrane region" description="Helical" evidence="6">
    <location>
        <begin position="54"/>
        <end position="79"/>
    </location>
</feature>
<keyword evidence="2 6" id="KW-0812">Transmembrane</keyword>
<evidence type="ECO:0000256" key="4">
    <source>
        <dbReference type="ARBA" id="ARBA00023136"/>
    </source>
</evidence>
<evidence type="ECO:0000313" key="9">
    <source>
        <dbReference type="EMBL" id="KVH91395.1"/>
    </source>
</evidence>
<dbReference type="OMA" id="NETFGWW"/>
<sequence length="484" mass="53100">MDGISGDDMDTGVYGYEFRLPLLFNSIEIRIGNQSAAAQLLINGVGFRKVVWMVFWYFLIVFSDMDCPFHGGFPWFVWLRSSMASHSETRLISAFLLCLSSGCSITWFNTICFVLCIKNFPENWPLAVSLSVSFNGVTAALYNLIVTKISSDAKNGSYLILNAFLPLITSVAALIPILQQPCSRKNLHVENAADKEDAYTFGFLYLLAAESLSSISNQKSFGCRVFDKMIEKDRVTVIGEEHTVRMLVTRCDFWLYFVAYFCGGTIGLVYSNNLGQISQSRGYVSETRSLVTIYSTCSFFGRLISAGPDLVGGFYPSKTYTKRYTTTRTGWLALSLVPMPIAFLMLVLSGTESALSTATGLIGISSGFVFSAAVSITSELFGSKSSGINHNILITNIPLGSLLYGALGAVIYDNQIKSSAEVVVVGGSKVCMGRNCYNETFGWWGCVSLFGLAASFLLTNHKRVLIMWIPCQAFDVSTNGPLKP</sequence>
<dbReference type="Pfam" id="PF23262">
    <property type="entry name" value="NFD4_C"/>
    <property type="match status" value="1"/>
</dbReference>
<dbReference type="Pfam" id="PF06813">
    <property type="entry name" value="Nodulin-like"/>
    <property type="match status" value="1"/>
</dbReference>
<evidence type="ECO:0000256" key="2">
    <source>
        <dbReference type="ARBA" id="ARBA00022692"/>
    </source>
</evidence>
<dbReference type="InterPro" id="IPR036259">
    <property type="entry name" value="MFS_trans_sf"/>
</dbReference>
<protein>
    <submittedName>
        <fullName evidence="9">Major facilitator superfamily domain, general substrate transporter</fullName>
    </submittedName>
</protein>
<feature type="transmembrane region" description="Helical" evidence="6">
    <location>
        <begin position="361"/>
        <end position="381"/>
    </location>
</feature>
<accession>A0A103XII4</accession>
<dbReference type="SUPFAM" id="SSF103473">
    <property type="entry name" value="MFS general substrate transporter"/>
    <property type="match status" value="1"/>
</dbReference>
<name>A0A103XII4_CYNCS</name>
<comment type="subcellular location">
    <subcellularLocation>
        <location evidence="1">Membrane</location>
        <topology evidence="1">Multi-pass membrane protein</topology>
    </subcellularLocation>
</comment>
<feature type="transmembrane region" description="Helical" evidence="6">
    <location>
        <begin position="441"/>
        <end position="459"/>
    </location>
</feature>
<feature type="transmembrane region" description="Helical" evidence="6">
    <location>
        <begin position="331"/>
        <end position="349"/>
    </location>
</feature>
<evidence type="ECO:0000256" key="1">
    <source>
        <dbReference type="ARBA" id="ARBA00004141"/>
    </source>
</evidence>
<feature type="transmembrane region" description="Helical" evidence="6">
    <location>
        <begin position="126"/>
        <end position="146"/>
    </location>
</feature>
<dbReference type="PANTHER" id="PTHR21576">
    <property type="entry name" value="UNCHARACTERIZED NODULIN-LIKE PROTEIN"/>
    <property type="match status" value="1"/>
</dbReference>
<feature type="domain" description="Nodulin-like" evidence="7">
    <location>
        <begin position="77"/>
        <end position="208"/>
    </location>
</feature>
<proteinExistence type="inferred from homology"/>
<reference evidence="9 10" key="1">
    <citation type="journal article" date="2016" name="Sci. Rep.">
        <title>The genome sequence of the outbreeding globe artichoke constructed de novo incorporating a phase-aware low-pass sequencing strategy of F1 progeny.</title>
        <authorList>
            <person name="Scaglione D."/>
            <person name="Reyes-Chin-Wo S."/>
            <person name="Acquadro A."/>
            <person name="Froenicke L."/>
            <person name="Portis E."/>
            <person name="Beitel C."/>
            <person name="Tirone M."/>
            <person name="Mauro R."/>
            <person name="Lo Monaco A."/>
            <person name="Mauromicale G."/>
            <person name="Faccioli P."/>
            <person name="Cattivelli L."/>
            <person name="Rieseberg L."/>
            <person name="Michelmore R."/>
            <person name="Lanteri S."/>
        </authorList>
    </citation>
    <scope>NUCLEOTIDE SEQUENCE [LARGE SCALE GENOMIC DNA]</scope>
    <source>
        <strain evidence="9">2C</strain>
    </source>
</reference>
<keyword evidence="4 6" id="KW-0472">Membrane</keyword>
<dbReference type="PANTHER" id="PTHR21576:SF145">
    <property type="entry name" value="MAJOR FACILITATOR SUPERFAMILY DOMAIN, MFS TRANSPORTER SUPERFAMILY"/>
    <property type="match status" value="1"/>
</dbReference>
<evidence type="ECO:0000259" key="8">
    <source>
        <dbReference type="Pfam" id="PF23262"/>
    </source>
</evidence>
<feature type="transmembrane region" description="Helical" evidence="6">
    <location>
        <begin position="393"/>
        <end position="412"/>
    </location>
</feature>
<dbReference type="GO" id="GO:0016020">
    <property type="term" value="C:membrane"/>
    <property type="evidence" value="ECO:0007669"/>
    <property type="project" value="UniProtKB-SubCell"/>
</dbReference>
<feature type="domain" description="NFD4 C-terminal" evidence="8">
    <location>
        <begin position="238"/>
        <end position="463"/>
    </location>
</feature>
<comment type="similarity">
    <text evidence="5">Belongs to the major facilitator superfamily. Phosphate:H(+) symporter (TC 2.A.1.9) family.</text>
</comment>
<comment type="caution">
    <text evidence="9">The sequence shown here is derived from an EMBL/GenBank/DDBJ whole genome shotgun (WGS) entry which is preliminary data.</text>
</comment>
<feature type="transmembrane region" description="Helical" evidence="6">
    <location>
        <begin position="91"/>
        <end position="120"/>
    </location>
</feature>
<feature type="transmembrane region" description="Helical" evidence="6">
    <location>
        <begin position="253"/>
        <end position="271"/>
    </location>
</feature>
<dbReference type="Gramene" id="KVH91395">
    <property type="protein sequence ID" value="KVH91395"/>
    <property type="gene ID" value="Ccrd_006583"/>
</dbReference>